<dbReference type="EMBL" id="BOPF01000028">
    <property type="protein sequence ID" value="GIJ49465.1"/>
    <property type="molecule type" value="Genomic_DNA"/>
</dbReference>
<evidence type="ECO:0008006" key="3">
    <source>
        <dbReference type="Google" id="ProtNLM"/>
    </source>
</evidence>
<gene>
    <name evidence="1" type="ORF">Val02_63510</name>
</gene>
<dbReference type="Proteomes" id="UP000619260">
    <property type="component" value="Unassembled WGS sequence"/>
</dbReference>
<sequence>MTSPDSYIDPAQLAAFADKTRALAATFDRLSSDKARLDVSRWAFGRLPASNEFWDLYQEIADALLAGLEDGFTAFEDIADGVTDESAAYEGTDLANRDLFRPEGGN</sequence>
<evidence type="ECO:0000313" key="2">
    <source>
        <dbReference type="Proteomes" id="UP000619260"/>
    </source>
</evidence>
<proteinExistence type="predicted"/>
<dbReference type="AlphaFoldDB" id="A0A8J4DSP8"/>
<keyword evidence="2" id="KW-1185">Reference proteome</keyword>
<accession>A0A8J4DSP8</accession>
<reference evidence="1" key="1">
    <citation type="submission" date="2021-01" db="EMBL/GenBank/DDBJ databases">
        <title>Whole genome shotgun sequence of Virgisporangium aliadipatigenens NBRC 105644.</title>
        <authorList>
            <person name="Komaki H."/>
            <person name="Tamura T."/>
        </authorList>
    </citation>
    <scope>NUCLEOTIDE SEQUENCE</scope>
    <source>
        <strain evidence="1">NBRC 105644</strain>
    </source>
</reference>
<protein>
    <recommendedName>
        <fullName evidence="3">Excreted virulence factor EspC, type VII ESX diderm</fullName>
    </recommendedName>
</protein>
<comment type="caution">
    <text evidence="1">The sequence shown here is derived from an EMBL/GenBank/DDBJ whole genome shotgun (WGS) entry which is preliminary data.</text>
</comment>
<organism evidence="1 2">
    <name type="scientific">Virgisporangium aliadipatigenens</name>
    <dbReference type="NCBI Taxonomy" id="741659"/>
    <lineage>
        <taxon>Bacteria</taxon>
        <taxon>Bacillati</taxon>
        <taxon>Actinomycetota</taxon>
        <taxon>Actinomycetes</taxon>
        <taxon>Micromonosporales</taxon>
        <taxon>Micromonosporaceae</taxon>
        <taxon>Virgisporangium</taxon>
    </lineage>
</organism>
<name>A0A8J4DSP8_9ACTN</name>
<dbReference type="RefSeq" id="WP_203902936.1">
    <property type="nucleotide sequence ID" value="NZ_BOPF01000028.1"/>
</dbReference>
<evidence type="ECO:0000313" key="1">
    <source>
        <dbReference type="EMBL" id="GIJ49465.1"/>
    </source>
</evidence>